<proteinExistence type="predicted"/>
<reference evidence="2" key="3">
    <citation type="submission" date="2022-06" db="UniProtKB">
        <authorList>
            <consortium name="EnsemblPlants"/>
        </authorList>
    </citation>
    <scope>IDENTIFICATION</scope>
</reference>
<organism evidence="2 3">
    <name type="scientific">Triticum urartu</name>
    <name type="common">Red wild einkorn</name>
    <name type="synonym">Crithodium urartu</name>
    <dbReference type="NCBI Taxonomy" id="4572"/>
    <lineage>
        <taxon>Eukaryota</taxon>
        <taxon>Viridiplantae</taxon>
        <taxon>Streptophyta</taxon>
        <taxon>Embryophyta</taxon>
        <taxon>Tracheophyta</taxon>
        <taxon>Spermatophyta</taxon>
        <taxon>Magnoliopsida</taxon>
        <taxon>Liliopsida</taxon>
        <taxon>Poales</taxon>
        <taxon>Poaceae</taxon>
        <taxon>BOP clade</taxon>
        <taxon>Pooideae</taxon>
        <taxon>Triticodae</taxon>
        <taxon>Triticeae</taxon>
        <taxon>Triticinae</taxon>
        <taxon>Triticum</taxon>
    </lineage>
</organism>
<dbReference type="Proteomes" id="UP000015106">
    <property type="component" value="Chromosome 6"/>
</dbReference>
<evidence type="ECO:0000313" key="2">
    <source>
        <dbReference type="EnsemblPlants" id="TuG1812G0600003688.01.T01"/>
    </source>
</evidence>
<evidence type="ECO:0000313" key="3">
    <source>
        <dbReference type="Proteomes" id="UP000015106"/>
    </source>
</evidence>
<accession>A0A8R7UZ32</accession>
<keyword evidence="3" id="KW-1185">Reference proteome</keyword>
<evidence type="ECO:0000256" key="1">
    <source>
        <dbReference type="SAM" id="MobiDB-lite"/>
    </source>
</evidence>
<reference evidence="3" key="1">
    <citation type="journal article" date="2013" name="Nature">
        <title>Draft genome of the wheat A-genome progenitor Triticum urartu.</title>
        <authorList>
            <person name="Ling H.Q."/>
            <person name="Zhao S."/>
            <person name="Liu D."/>
            <person name="Wang J."/>
            <person name="Sun H."/>
            <person name="Zhang C."/>
            <person name="Fan H."/>
            <person name="Li D."/>
            <person name="Dong L."/>
            <person name="Tao Y."/>
            <person name="Gao C."/>
            <person name="Wu H."/>
            <person name="Li Y."/>
            <person name="Cui Y."/>
            <person name="Guo X."/>
            <person name="Zheng S."/>
            <person name="Wang B."/>
            <person name="Yu K."/>
            <person name="Liang Q."/>
            <person name="Yang W."/>
            <person name="Lou X."/>
            <person name="Chen J."/>
            <person name="Feng M."/>
            <person name="Jian J."/>
            <person name="Zhang X."/>
            <person name="Luo G."/>
            <person name="Jiang Y."/>
            <person name="Liu J."/>
            <person name="Wang Z."/>
            <person name="Sha Y."/>
            <person name="Zhang B."/>
            <person name="Wu H."/>
            <person name="Tang D."/>
            <person name="Shen Q."/>
            <person name="Xue P."/>
            <person name="Zou S."/>
            <person name="Wang X."/>
            <person name="Liu X."/>
            <person name="Wang F."/>
            <person name="Yang Y."/>
            <person name="An X."/>
            <person name="Dong Z."/>
            <person name="Zhang K."/>
            <person name="Zhang X."/>
            <person name="Luo M.C."/>
            <person name="Dvorak J."/>
            <person name="Tong Y."/>
            <person name="Wang J."/>
            <person name="Yang H."/>
            <person name="Li Z."/>
            <person name="Wang D."/>
            <person name="Zhang A."/>
            <person name="Wang J."/>
        </authorList>
    </citation>
    <scope>NUCLEOTIDE SEQUENCE</scope>
    <source>
        <strain evidence="3">cv. G1812</strain>
    </source>
</reference>
<protein>
    <submittedName>
        <fullName evidence="2">Uncharacterized protein</fullName>
    </submittedName>
</protein>
<dbReference type="AlphaFoldDB" id="A0A8R7UZ32"/>
<sequence length="119" mass="13168">MPTYEEEGVMFDHRDRNTSKKQKIWGPVQPARKSTRVKGKLPIMEKAELLKMKKDLELPKTSVKGLVENKSLLRRLDEASQGTTGGIDKTIQGSSAGEIEIAAGTGTVLRCQETLEQLS</sequence>
<name>A0A8R7UZ32_TRIUA</name>
<feature type="region of interest" description="Disordered" evidence="1">
    <location>
        <begin position="1"/>
        <end position="37"/>
    </location>
</feature>
<dbReference type="EnsemblPlants" id="TuG1812G0600003688.01.T01">
    <property type="protein sequence ID" value="TuG1812G0600003688.01.T01"/>
    <property type="gene ID" value="TuG1812G0600003688.01"/>
</dbReference>
<reference evidence="2" key="2">
    <citation type="submission" date="2018-03" db="EMBL/GenBank/DDBJ databases">
        <title>The Triticum urartu genome reveals the dynamic nature of wheat genome evolution.</title>
        <authorList>
            <person name="Ling H."/>
            <person name="Ma B."/>
            <person name="Shi X."/>
            <person name="Liu H."/>
            <person name="Dong L."/>
            <person name="Sun H."/>
            <person name="Cao Y."/>
            <person name="Gao Q."/>
            <person name="Zheng S."/>
            <person name="Li Y."/>
            <person name="Yu Y."/>
            <person name="Du H."/>
            <person name="Qi M."/>
            <person name="Li Y."/>
            <person name="Yu H."/>
            <person name="Cui Y."/>
            <person name="Wang N."/>
            <person name="Chen C."/>
            <person name="Wu H."/>
            <person name="Zhao Y."/>
            <person name="Zhang J."/>
            <person name="Li Y."/>
            <person name="Zhou W."/>
            <person name="Zhang B."/>
            <person name="Hu W."/>
            <person name="Eijk M."/>
            <person name="Tang J."/>
            <person name="Witsenboer H."/>
            <person name="Zhao S."/>
            <person name="Li Z."/>
            <person name="Zhang A."/>
            <person name="Wang D."/>
            <person name="Liang C."/>
        </authorList>
    </citation>
    <scope>NUCLEOTIDE SEQUENCE [LARGE SCALE GENOMIC DNA]</scope>
    <source>
        <strain evidence="2">cv. G1812</strain>
    </source>
</reference>
<dbReference type="Gramene" id="TuG1812G0600003688.01.T01">
    <property type="protein sequence ID" value="TuG1812G0600003688.01.T01"/>
    <property type="gene ID" value="TuG1812G0600003688.01"/>
</dbReference>